<evidence type="ECO:0000313" key="3">
    <source>
        <dbReference type="EMBL" id="RKP21607.1"/>
    </source>
</evidence>
<feature type="compositionally biased region" description="Polar residues" evidence="1">
    <location>
        <begin position="145"/>
        <end position="159"/>
    </location>
</feature>
<dbReference type="Proteomes" id="UP000030755">
    <property type="component" value="Unassembled WGS sequence"/>
</dbReference>
<reference evidence="3" key="3">
    <citation type="submission" date="2018-08" db="EMBL/GenBank/DDBJ databases">
        <title>Leveraging single-cell genomics to expand the Fungal Tree of Life.</title>
        <authorList>
            <consortium name="DOE Joint Genome Institute"/>
            <person name="Ahrendt S.R."/>
            <person name="Quandt C.A."/>
            <person name="Ciobanu D."/>
            <person name="Clum A."/>
            <person name="Salamov A."/>
            <person name="Andreopoulos B."/>
            <person name="Cheng J.-F."/>
            <person name="Woyke T."/>
            <person name="Pelin A."/>
            <person name="Henrissat B."/>
            <person name="Reynolds N."/>
            <person name="Benny G.L."/>
            <person name="Smith M.E."/>
            <person name="James T.Y."/>
            <person name="Grigoriev I.V."/>
        </authorList>
    </citation>
    <scope>NUCLEOTIDE SEQUENCE</scope>
    <source>
        <strain evidence="3">CSF55</strain>
    </source>
</reference>
<evidence type="ECO:0000313" key="4">
    <source>
        <dbReference type="Proteomes" id="UP000030755"/>
    </source>
</evidence>
<dbReference type="EMBL" id="KE561122">
    <property type="protein sequence ID" value="EPZ32668.1"/>
    <property type="molecule type" value="Genomic_DNA"/>
</dbReference>
<proteinExistence type="predicted"/>
<reference evidence="5" key="2">
    <citation type="journal article" date="2018" name="Nat. Microbiol.">
        <title>Leveraging single-cell genomics to expand the fungal tree of life.</title>
        <authorList>
            <person name="Ahrendt S.R."/>
            <person name="Quandt C.A."/>
            <person name="Ciobanu D."/>
            <person name="Clum A."/>
            <person name="Salamov A."/>
            <person name="Andreopoulos B."/>
            <person name="Cheng J.F."/>
            <person name="Woyke T."/>
            <person name="Pelin A."/>
            <person name="Henrissat B."/>
            <person name="Reynolds N.K."/>
            <person name="Benny G.L."/>
            <person name="Smith M.E."/>
            <person name="James T.Y."/>
            <person name="Grigoriev I.V."/>
        </authorList>
    </citation>
    <scope>NUCLEOTIDE SEQUENCE [LARGE SCALE GENOMIC DNA]</scope>
    <source>
        <strain evidence="5">CSF55</strain>
    </source>
</reference>
<dbReference type="AlphaFoldDB" id="A0A075AR10"/>
<gene>
    <name evidence="2" type="ORF">O9G_003796</name>
    <name evidence="3" type="ORF">ROZALSC1DRAFT_27004</name>
</gene>
<protein>
    <submittedName>
        <fullName evidence="2">Uncharacterized protein</fullName>
    </submittedName>
</protein>
<name>A0A075AR10_ROZAC</name>
<evidence type="ECO:0000313" key="5">
    <source>
        <dbReference type="Proteomes" id="UP000281549"/>
    </source>
</evidence>
<dbReference type="Proteomes" id="UP000281549">
    <property type="component" value="Unassembled WGS sequence"/>
</dbReference>
<dbReference type="EMBL" id="ML004942">
    <property type="protein sequence ID" value="RKP21607.1"/>
    <property type="molecule type" value="Genomic_DNA"/>
</dbReference>
<feature type="region of interest" description="Disordered" evidence="1">
    <location>
        <begin position="99"/>
        <end position="122"/>
    </location>
</feature>
<feature type="region of interest" description="Disordered" evidence="1">
    <location>
        <begin position="145"/>
        <end position="175"/>
    </location>
</feature>
<accession>A0A075AR10</accession>
<evidence type="ECO:0000256" key="1">
    <source>
        <dbReference type="SAM" id="MobiDB-lite"/>
    </source>
</evidence>
<sequence>MEQKRPFVFWKIPENPDQCPHELINLDEINDFSLIMDEKYLFIDETDVAIQRQHHDIDIPFNSICLNESFSLDCESSLFSKSLEIDKIENGKLLPRDTKGLMAEDKTAKETPNSKKLSDTDNIKKEGFVDHSGLILDVQKLTAESARNSNTKGKPSNPESLCKGIPIGSKTQPPVASRLKAPIPIVSLYIPLQ</sequence>
<evidence type="ECO:0000313" key="2">
    <source>
        <dbReference type="EMBL" id="EPZ32668.1"/>
    </source>
</evidence>
<organism evidence="2 4">
    <name type="scientific">Rozella allomycis (strain CSF55)</name>
    <dbReference type="NCBI Taxonomy" id="988480"/>
    <lineage>
        <taxon>Eukaryota</taxon>
        <taxon>Fungi</taxon>
        <taxon>Fungi incertae sedis</taxon>
        <taxon>Cryptomycota</taxon>
        <taxon>Cryptomycota incertae sedis</taxon>
        <taxon>Rozella</taxon>
    </lineage>
</organism>
<dbReference type="HOGENOM" id="CLU_1409536_0_0_1"/>
<reference evidence="2 4" key="1">
    <citation type="journal article" date="2013" name="Curr. Biol.">
        <title>Shared signatures of parasitism and phylogenomics unite Cryptomycota and microsporidia.</title>
        <authorList>
            <person name="James T.Y."/>
            <person name="Pelin A."/>
            <person name="Bonen L."/>
            <person name="Ahrendt S."/>
            <person name="Sain D."/>
            <person name="Corradi N."/>
            <person name="Stajich J.E."/>
        </authorList>
    </citation>
    <scope>NUCLEOTIDE SEQUENCE [LARGE SCALE GENOMIC DNA]</scope>
    <source>
        <strain evidence="2">CSF55</strain>
        <strain evidence="2">CSF55</strain>
    </source>
</reference>
<keyword evidence="4" id="KW-1185">Reference proteome</keyword>